<accession>A0A0A9HQT3</accession>
<organism evidence="1">
    <name type="scientific">Arundo donax</name>
    <name type="common">Giant reed</name>
    <name type="synonym">Donax arundinaceus</name>
    <dbReference type="NCBI Taxonomy" id="35708"/>
    <lineage>
        <taxon>Eukaryota</taxon>
        <taxon>Viridiplantae</taxon>
        <taxon>Streptophyta</taxon>
        <taxon>Embryophyta</taxon>
        <taxon>Tracheophyta</taxon>
        <taxon>Spermatophyta</taxon>
        <taxon>Magnoliopsida</taxon>
        <taxon>Liliopsida</taxon>
        <taxon>Poales</taxon>
        <taxon>Poaceae</taxon>
        <taxon>PACMAD clade</taxon>
        <taxon>Arundinoideae</taxon>
        <taxon>Arundineae</taxon>
        <taxon>Arundo</taxon>
    </lineage>
</organism>
<dbReference type="EMBL" id="GBRH01160645">
    <property type="protein sequence ID" value="JAE37251.1"/>
    <property type="molecule type" value="Transcribed_RNA"/>
</dbReference>
<sequence>MDRSMESRSLSRFLRRLSAMRFFDVAPWSLLLWWTPPTALVLPISELSPAPPPKTNVEEPPPP</sequence>
<name>A0A0A9HQT3_ARUDO</name>
<proteinExistence type="predicted"/>
<protein>
    <submittedName>
        <fullName evidence="1">Uncharacterized protein</fullName>
    </submittedName>
</protein>
<evidence type="ECO:0000313" key="1">
    <source>
        <dbReference type="EMBL" id="JAE37251.1"/>
    </source>
</evidence>
<reference evidence="1" key="2">
    <citation type="journal article" date="2015" name="Data Brief">
        <title>Shoot transcriptome of the giant reed, Arundo donax.</title>
        <authorList>
            <person name="Barrero R.A."/>
            <person name="Guerrero F.D."/>
            <person name="Moolhuijzen P."/>
            <person name="Goolsby J.A."/>
            <person name="Tidwell J."/>
            <person name="Bellgard S.E."/>
            <person name="Bellgard M.I."/>
        </authorList>
    </citation>
    <scope>NUCLEOTIDE SEQUENCE</scope>
    <source>
        <tissue evidence="1">Shoot tissue taken approximately 20 cm above the soil surface</tissue>
    </source>
</reference>
<reference evidence="1" key="1">
    <citation type="submission" date="2014-09" db="EMBL/GenBank/DDBJ databases">
        <authorList>
            <person name="Magalhaes I.L.F."/>
            <person name="Oliveira U."/>
            <person name="Santos F.R."/>
            <person name="Vidigal T.H.D.A."/>
            <person name="Brescovit A.D."/>
            <person name="Santos A.J."/>
        </authorList>
    </citation>
    <scope>NUCLEOTIDE SEQUENCE</scope>
    <source>
        <tissue evidence="1">Shoot tissue taken approximately 20 cm above the soil surface</tissue>
    </source>
</reference>
<dbReference type="AlphaFoldDB" id="A0A0A9HQT3"/>